<dbReference type="CDD" id="cd11378">
    <property type="entry name" value="DUF296"/>
    <property type="match status" value="1"/>
</dbReference>
<name>A0AAD8N2J9_9APIA</name>
<feature type="signal peptide" evidence="6">
    <location>
        <begin position="1"/>
        <end position="20"/>
    </location>
</feature>
<comment type="domain">
    <text evidence="4">The PPC domain mediates interactions between AHL proteins.</text>
</comment>
<dbReference type="InterPro" id="IPR005175">
    <property type="entry name" value="PPC_dom"/>
</dbReference>
<feature type="compositionally biased region" description="Low complexity" evidence="5">
    <location>
        <begin position="324"/>
        <end position="341"/>
    </location>
</feature>
<evidence type="ECO:0000256" key="5">
    <source>
        <dbReference type="SAM" id="MobiDB-lite"/>
    </source>
</evidence>
<evidence type="ECO:0000256" key="2">
    <source>
        <dbReference type="ARBA" id="ARBA00023125"/>
    </source>
</evidence>
<reference evidence="8" key="2">
    <citation type="submission" date="2023-05" db="EMBL/GenBank/DDBJ databases">
        <authorList>
            <person name="Schelkunov M.I."/>
        </authorList>
    </citation>
    <scope>NUCLEOTIDE SEQUENCE</scope>
    <source>
        <strain evidence="8">Hsosn_3</strain>
        <tissue evidence="8">Leaf</tissue>
    </source>
</reference>
<dbReference type="PANTHER" id="PTHR31500:SF57">
    <property type="entry name" value="AT-HOOK MOTIF NUCLEAR-LOCALIZED PROTEIN 10"/>
    <property type="match status" value="1"/>
</dbReference>
<dbReference type="Pfam" id="PF03479">
    <property type="entry name" value="PCC"/>
    <property type="match status" value="1"/>
</dbReference>
<gene>
    <name evidence="8" type="ORF">POM88_012538</name>
</gene>
<reference evidence="8" key="1">
    <citation type="submission" date="2023-02" db="EMBL/GenBank/DDBJ databases">
        <title>Genome of toxic invasive species Heracleum sosnowskyi carries increased number of genes despite the absence of recent whole-genome duplications.</title>
        <authorList>
            <person name="Schelkunov M."/>
            <person name="Shtratnikova V."/>
            <person name="Makarenko M."/>
            <person name="Klepikova A."/>
            <person name="Omelchenko D."/>
            <person name="Novikova G."/>
            <person name="Obukhova E."/>
            <person name="Bogdanov V."/>
            <person name="Penin A."/>
            <person name="Logacheva M."/>
        </authorList>
    </citation>
    <scope>NUCLEOTIDE SEQUENCE</scope>
    <source>
        <strain evidence="8">Hsosn_3</strain>
        <tissue evidence="8">Leaf</tissue>
    </source>
</reference>
<keyword evidence="3 4" id="KW-0804">Transcription</keyword>
<keyword evidence="1 4" id="KW-0805">Transcription regulation</keyword>
<proteinExistence type="predicted"/>
<evidence type="ECO:0000259" key="7">
    <source>
        <dbReference type="PROSITE" id="PS51742"/>
    </source>
</evidence>
<dbReference type="SUPFAM" id="SSF117856">
    <property type="entry name" value="AF0104/ALDC/Ptd012-like"/>
    <property type="match status" value="1"/>
</dbReference>
<dbReference type="AlphaFoldDB" id="A0AAD8N2J9"/>
<comment type="function">
    <text evidence="4">Transcription factor that specifically binds AT-rich DNA sequences related to the nuclear matrix attachment regions (MARs).</text>
</comment>
<dbReference type="Gene3D" id="3.30.1330.80">
    <property type="entry name" value="Hypothetical protein, similar to alpha- acetolactate decarboxylase, domain 2"/>
    <property type="match status" value="1"/>
</dbReference>
<keyword evidence="4" id="KW-0539">Nucleus</keyword>
<evidence type="ECO:0000313" key="8">
    <source>
        <dbReference type="EMBL" id="KAK1393482.1"/>
    </source>
</evidence>
<dbReference type="PROSITE" id="PS51742">
    <property type="entry name" value="PPC"/>
    <property type="match status" value="1"/>
</dbReference>
<organism evidence="8 9">
    <name type="scientific">Heracleum sosnowskyi</name>
    <dbReference type="NCBI Taxonomy" id="360622"/>
    <lineage>
        <taxon>Eukaryota</taxon>
        <taxon>Viridiplantae</taxon>
        <taxon>Streptophyta</taxon>
        <taxon>Embryophyta</taxon>
        <taxon>Tracheophyta</taxon>
        <taxon>Spermatophyta</taxon>
        <taxon>Magnoliopsida</taxon>
        <taxon>eudicotyledons</taxon>
        <taxon>Gunneridae</taxon>
        <taxon>Pentapetalae</taxon>
        <taxon>asterids</taxon>
        <taxon>campanulids</taxon>
        <taxon>Apiales</taxon>
        <taxon>Apiaceae</taxon>
        <taxon>Apioideae</taxon>
        <taxon>apioid superclade</taxon>
        <taxon>Tordylieae</taxon>
        <taxon>Tordyliinae</taxon>
        <taxon>Heracleum</taxon>
    </lineage>
</organism>
<evidence type="ECO:0000256" key="3">
    <source>
        <dbReference type="ARBA" id="ARBA00023163"/>
    </source>
</evidence>
<dbReference type="InterPro" id="IPR039605">
    <property type="entry name" value="AHL"/>
</dbReference>
<accession>A0AAD8N2J9</accession>
<protein>
    <recommendedName>
        <fullName evidence="4">AT-hook motif nuclear-localized protein</fullName>
    </recommendedName>
</protein>
<feature type="region of interest" description="Disordered" evidence="5">
    <location>
        <begin position="320"/>
        <end position="341"/>
    </location>
</feature>
<keyword evidence="6" id="KW-0732">Signal</keyword>
<keyword evidence="9" id="KW-1185">Reference proteome</keyword>
<comment type="subcellular location">
    <subcellularLocation>
        <location evidence="4">Nucleus</location>
    </subcellularLocation>
</comment>
<evidence type="ECO:0000313" key="9">
    <source>
        <dbReference type="Proteomes" id="UP001237642"/>
    </source>
</evidence>
<evidence type="ECO:0000256" key="4">
    <source>
        <dbReference type="RuleBase" id="RU367031"/>
    </source>
</evidence>
<dbReference type="EMBL" id="JAUIZM010000003">
    <property type="protein sequence ID" value="KAK1393482.1"/>
    <property type="molecule type" value="Genomic_DNA"/>
</dbReference>
<feature type="chain" id="PRO_5042127266" description="AT-hook motif nuclear-localized protein" evidence="6">
    <location>
        <begin position="21"/>
        <end position="341"/>
    </location>
</feature>
<keyword evidence="2 4" id="KW-0238">DNA-binding</keyword>
<comment type="caution">
    <text evidence="8">The sequence shown here is derived from an EMBL/GenBank/DDBJ whole genome shotgun (WGS) entry which is preliminary data.</text>
</comment>
<sequence>MARLRVASLLLIALLILCSGSEEIMGQTLKCCYDNQLVGGWPNWNSLKKMEPEKKQGVTTTEPASQLLIRNVRPTYNAQGTPVLEPLTGSFPPPLSKHAHRETVIALPHQKHGRGESVSRKRGQAIKYGPQGCMSFSSQFQHSTATSSLGGLNSDAPVKKRGKAIGWAKRHKMEAPLGSARMGFIPRVVTVLAGEDVSSKLMSASQNGPRSICILSGSGAISTVTLRHTANSGGTTTYEGLFDILSLSGSFSLSEEGDQKSRTGGLSISLACQDGRFLGGCVAGTLMAASRVQVIVGSFTEEHQDLNATNRIEPLSATQKFIPDGDSAGPSSSPPSHGTHR</sequence>
<dbReference type="GO" id="GO:0003680">
    <property type="term" value="F:minor groove of adenine-thymine-rich DNA binding"/>
    <property type="evidence" value="ECO:0007669"/>
    <property type="project" value="UniProtKB-UniRule"/>
</dbReference>
<dbReference type="PANTHER" id="PTHR31500">
    <property type="entry name" value="AT-HOOK MOTIF NUCLEAR-LOCALIZED PROTEIN 9"/>
    <property type="match status" value="1"/>
</dbReference>
<dbReference type="Proteomes" id="UP001237642">
    <property type="component" value="Unassembled WGS sequence"/>
</dbReference>
<dbReference type="GO" id="GO:0005634">
    <property type="term" value="C:nucleus"/>
    <property type="evidence" value="ECO:0007669"/>
    <property type="project" value="UniProtKB-SubCell"/>
</dbReference>
<evidence type="ECO:0000256" key="6">
    <source>
        <dbReference type="SAM" id="SignalP"/>
    </source>
</evidence>
<feature type="domain" description="PPC" evidence="7">
    <location>
        <begin position="180"/>
        <end position="324"/>
    </location>
</feature>
<evidence type="ECO:0000256" key="1">
    <source>
        <dbReference type="ARBA" id="ARBA00023015"/>
    </source>
</evidence>